<dbReference type="EMBL" id="CP140255">
    <property type="protein sequence ID" value="WQH14159.1"/>
    <property type="molecule type" value="Genomic_DNA"/>
</dbReference>
<feature type="chain" id="PRO_5047353061" evidence="1">
    <location>
        <begin position="24"/>
        <end position="341"/>
    </location>
</feature>
<reference evidence="2 3" key="1">
    <citation type="submission" date="2023-11" db="EMBL/GenBank/DDBJ databases">
        <title>MicrobeMod: A computational toolkit for identifying prokaryotic methylation and restriction-modification with nanopore sequencing.</title>
        <authorList>
            <person name="Crits-Christoph A."/>
            <person name="Kang S.C."/>
            <person name="Lee H."/>
            <person name="Ostrov N."/>
        </authorList>
    </citation>
    <scope>NUCLEOTIDE SEQUENCE [LARGE SCALE GENOMIC DNA]</scope>
    <source>
        <strain evidence="2 3">ATCC BAA-805</strain>
    </source>
</reference>
<dbReference type="PANTHER" id="PTHR11102">
    <property type="entry name" value="SEL-1-LIKE PROTEIN"/>
    <property type="match status" value="1"/>
</dbReference>
<accession>A0ABZ0YPT6</accession>
<dbReference type="Gene3D" id="1.25.40.10">
    <property type="entry name" value="Tetratricopeptide repeat domain"/>
    <property type="match status" value="2"/>
</dbReference>
<organism evidence="2 3">
    <name type="scientific">Vreelandella neptunia</name>
    <dbReference type="NCBI Taxonomy" id="115551"/>
    <lineage>
        <taxon>Bacteria</taxon>
        <taxon>Pseudomonadati</taxon>
        <taxon>Pseudomonadota</taxon>
        <taxon>Gammaproteobacteria</taxon>
        <taxon>Oceanospirillales</taxon>
        <taxon>Halomonadaceae</taxon>
        <taxon>Vreelandella</taxon>
    </lineage>
</organism>
<dbReference type="Proteomes" id="UP001324794">
    <property type="component" value="Chromosome"/>
</dbReference>
<sequence length="341" mass="39260">MAKATRLLFVFWLSLMWSINSWALPADIQAAKDEGMRLYNIGHSTAAMPYLRQAADAGDVDAMYYMGESERRQKMMGFTTAAMEWYLKAAEQGDPYAMLRLFQGGAYIGGECPEGSDDWREAALEITLPKTEAGDPEAMLAMYYIYANLDASRLTSVYNFLGIPTRASKWLKRAAEAGLPEAQTRWGHHIMNGRGWYFTKSRRLEAAESWFSRAAEQDYVPAMEQMEYVNREQQDFDESWKWMEQASLHGSFDYRLGLGWCYLDPSYPPDQRCVNEKDPIKGWAILYALHVELEDNNSEDIMDWNQEELTADQKKEAEALAEAEWIGRQPPLSRFPRRFGF</sequence>
<dbReference type="RefSeq" id="WP_223288224.1">
    <property type="nucleotide sequence ID" value="NZ_CP140255.1"/>
</dbReference>
<dbReference type="SUPFAM" id="SSF81901">
    <property type="entry name" value="HCP-like"/>
    <property type="match status" value="2"/>
</dbReference>
<proteinExistence type="predicted"/>
<feature type="signal peptide" evidence="1">
    <location>
        <begin position="1"/>
        <end position="23"/>
    </location>
</feature>
<evidence type="ECO:0000313" key="2">
    <source>
        <dbReference type="EMBL" id="WQH14159.1"/>
    </source>
</evidence>
<name>A0ABZ0YPT6_9GAMM</name>
<dbReference type="PANTHER" id="PTHR11102:SF160">
    <property type="entry name" value="ERAD-ASSOCIATED E3 UBIQUITIN-PROTEIN LIGASE COMPONENT HRD3"/>
    <property type="match status" value="1"/>
</dbReference>
<dbReference type="Pfam" id="PF08238">
    <property type="entry name" value="Sel1"/>
    <property type="match status" value="5"/>
</dbReference>
<keyword evidence="3" id="KW-1185">Reference proteome</keyword>
<gene>
    <name evidence="2" type="ORF">SR894_06355</name>
</gene>
<keyword evidence="1" id="KW-0732">Signal</keyword>
<dbReference type="InterPro" id="IPR006597">
    <property type="entry name" value="Sel1-like"/>
</dbReference>
<dbReference type="InterPro" id="IPR011990">
    <property type="entry name" value="TPR-like_helical_dom_sf"/>
</dbReference>
<dbReference type="InterPro" id="IPR050767">
    <property type="entry name" value="Sel1_AlgK"/>
</dbReference>
<evidence type="ECO:0000313" key="3">
    <source>
        <dbReference type="Proteomes" id="UP001324794"/>
    </source>
</evidence>
<protein>
    <submittedName>
        <fullName evidence="2">Tetratricopeptide repeat protein</fullName>
    </submittedName>
</protein>
<evidence type="ECO:0000256" key="1">
    <source>
        <dbReference type="SAM" id="SignalP"/>
    </source>
</evidence>